<feature type="transmembrane region" description="Helical" evidence="3">
    <location>
        <begin position="251"/>
        <end position="270"/>
    </location>
</feature>
<dbReference type="InterPro" id="IPR043130">
    <property type="entry name" value="CDP-OH_PTrfase_TM_dom"/>
</dbReference>
<dbReference type="Proteomes" id="UP000197783">
    <property type="component" value="Unassembled WGS sequence"/>
</dbReference>
<reference evidence="4 5" key="1">
    <citation type="submission" date="2017-03" db="EMBL/GenBank/DDBJ databases">
        <title>Genome sequence of Sphingomonas mucosissima DSM 17494.</title>
        <authorList>
            <person name="Poehlein A."/>
            <person name="Wuebbeler J.H."/>
            <person name="Steinbuechel A."/>
            <person name="Daniel R."/>
        </authorList>
    </citation>
    <scope>NUCLEOTIDE SEQUENCE [LARGE SCALE GENOMIC DNA]</scope>
    <source>
        <strain evidence="4 5">DSM 17494</strain>
    </source>
</reference>
<dbReference type="RefSeq" id="WP_245832866.1">
    <property type="nucleotide sequence ID" value="NZ_NBBJ01000001.1"/>
</dbReference>
<comment type="similarity">
    <text evidence="2">Belongs to the CDP-alcohol phosphatidyltransferase class-I family.</text>
</comment>
<dbReference type="InterPro" id="IPR048254">
    <property type="entry name" value="CDP_ALCOHOL_P_TRANSF_CS"/>
</dbReference>
<sequence length="288" mass="30345">MDVRATVTGKPRELQGFLNRTIYHPAARRLAGVLVPTPVTPNMVSVFGAVMVITAGVLYARVGTTAAVLAGFATHLLWHVVDGADGDLARLTGRASASGEVVDGLCDYGGHVALYVLLGSALDDVIGSLAWVLAVGAGVSRVAQSVFAESSRRSYQWWAYGVPWLQQQRAGPTGIGGALGRLYLAVSGVLTGATARINAVVSSAEVDPAERQRIGRLAREAAPSFLLLPGTLGANPRTIILGLSMMAGSPIWFFLVEITVLNLLLVTGIARQHAQCRRLVDLIGRGRN</sequence>
<organism evidence="4 5">
    <name type="scientific">Sphingomonas mucosissima</name>
    <dbReference type="NCBI Taxonomy" id="370959"/>
    <lineage>
        <taxon>Bacteria</taxon>
        <taxon>Pseudomonadati</taxon>
        <taxon>Pseudomonadota</taxon>
        <taxon>Alphaproteobacteria</taxon>
        <taxon>Sphingomonadales</taxon>
        <taxon>Sphingomonadaceae</taxon>
        <taxon>Sphingomonas</taxon>
    </lineage>
</organism>
<name>A0A245ZT24_9SPHN</name>
<evidence type="ECO:0000256" key="3">
    <source>
        <dbReference type="SAM" id="Phobius"/>
    </source>
</evidence>
<keyword evidence="3" id="KW-0812">Transmembrane</keyword>
<gene>
    <name evidence="4" type="ORF">SPMU_12440</name>
</gene>
<evidence type="ECO:0000256" key="1">
    <source>
        <dbReference type="ARBA" id="ARBA00022679"/>
    </source>
</evidence>
<dbReference type="InterPro" id="IPR000462">
    <property type="entry name" value="CDP-OH_P_trans"/>
</dbReference>
<dbReference type="AlphaFoldDB" id="A0A245ZT24"/>
<dbReference type="Pfam" id="PF01066">
    <property type="entry name" value="CDP-OH_P_transf"/>
    <property type="match status" value="1"/>
</dbReference>
<comment type="caution">
    <text evidence="4">The sequence shown here is derived from an EMBL/GenBank/DDBJ whole genome shotgun (WGS) entry which is preliminary data.</text>
</comment>
<dbReference type="Gene3D" id="1.20.120.1760">
    <property type="match status" value="1"/>
</dbReference>
<dbReference type="EMBL" id="NBBJ01000001">
    <property type="protein sequence ID" value="OWK32902.1"/>
    <property type="molecule type" value="Genomic_DNA"/>
</dbReference>
<protein>
    <submittedName>
        <fullName evidence="4">CDP-alcohol phosphatidyltransferase</fullName>
    </submittedName>
</protein>
<keyword evidence="5" id="KW-1185">Reference proteome</keyword>
<keyword evidence="3" id="KW-1133">Transmembrane helix</keyword>
<dbReference type="PROSITE" id="PS00379">
    <property type="entry name" value="CDP_ALCOHOL_P_TRANSF"/>
    <property type="match status" value="1"/>
</dbReference>
<accession>A0A245ZT24</accession>
<dbReference type="GO" id="GO:0016020">
    <property type="term" value="C:membrane"/>
    <property type="evidence" value="ECO:0007669"/>
    <property type="project" value="InterPro"/>
</dbReference>
<evidence type="ECO:0000256" key="2">
    <source>
        <dbReference type="RuleBase" id="RU003750"/>
    </source>
</evidence>
<keyword evidence="1 2" id="KW-0808">Transferase</keyword>
<evidence type="ECO:0000313" key="4">
    <source>
        <dbReference type="EMBL" id="OWK32902.1"/>
    </source>
</evidence>
<dbReference type="GO" id="GO:0008654">
    <property type="term" value="P:phospholipid biosynthetic process"/>
    <property type="evidence" value="ECO:0007669"/>
    <property type="project" value="InterPro"/>
</dbReference>
<keyword evidence="3" id="KW-0472">Membrane</keyword>
<proteinExistence type="inferred from homology"/>
<evidence type="ECO:0000313" key="5">
    <source>
        <dbReference type="Proteomes" id="UP000197783"/>
    </source>
</evidence>
<dbReference type="GO" id="GO:0016780">
    <property type="term" value="F:phosphotransferase activity, for other substituted phosphate groups"/>
    <property type="evidence" value="ECO:0007669"/>
    <property type="project" value="InterPro"/>
</dbReference>
<feature type="transmembrane region" description="Helical" evidence="3">
    <location>
        <begin position="221"/>
        <end position="245"/>
    </location>
</feature>